<dbReference type="Gene3D" id="3.90.550.10">
    <property type="entry name" value="Spore Coat Polysaccharide Biosynthesis Protein SpsA, Chain A"/>
    <property type="match status" value="1"/>
</dbReference>
<name>A0A1T4N6R7_9FIRM</name>
<evidence type="ECO:0000313" key="3">
    <source>
        <dbReference type="Proteomes" id="UP000190625"/>
    </source>
</evidence>
<dbReference type="InterPro" id="IPR025877">
    <property type="entry name" value="MobA-like_NTP_Trfase"/>
</dbReference>
<dbReference type="Pfam" id="PF12804">
    <property type="entry name" value="NTP_transf_3"/>
    <property type="match status" value="1"/>
</dbReference>
<dbReference type="EMBL" id="FUWM01000013">
    <property type="protein sequence ID" value="SJZ74548.1"/>
    <property type="molecule type" value="Genomic_DNA"/>
</dbReference>
<dbReference type="AlphaFoldDB" id="A0A1T4N6R7"/>
<gene>
    <name evidence="2" type="ORF">SAMN02745118_01704</name>
</gene>
<proteinExistence type="predicted"/>
<accession>A0A1T4N6R7</accession>
<dbReference type="Proteomes" id="UP000190625">
    <property type="component" value="Unassembled WGS sequence"/>
</dbReference>
<feature type="domain" description="MobA-like NTP transferase" evidence="1">
    <location>
        <begin position="5"/>
        <end position="146"/>
    </location>
</feature>
<dbReference type="STRING" id="142842.SAMN02745118_01704"/>
<dbReference type="RefSeq" id="WP_078810168.1">
    <property type="nucleotide sequence ID" value="NZ_FUWM01000013.1"/>
</dbReference>
<evidence type="ECO:0000313" key="2">
    <source>
        <dbReference type="EMBL" id="SJZ74548.1"/>
    </source>
</evidence>
<keyword evidence="2" id="KW-0808">Transferase</keyword>
<dbReference type="SUPFAM" id="SSF53448">
    <property type="entry name" value="Nucleotide-diphospho-sugar transferases"/>
    <property type="match status" value="1"/>
</dbReference>
<evidence type="ECO:0000259" key="1">
    <source>
        <dbReference type="Pfam" id="PF12804"/>
    </source>
</evidence>
<organism evidence="2 3">
    <name type="scientific">Selenihalanaerobacter shriftii</name>
    <dbReference type="NCBI Taxonomy" id="142842"/>
    <lineage>
        <taxon>Bacteria</taxon>
        <taxon>Bacillati</taxon>
        <taxon>Bacillota</taxon>
        <taxon>Clostridia</taxon>
        <taxon>Halanaerobiales</taxon>
        <taxon>Halobacteroidaceae</taxon>
        <taxon>Selenihalanaerobacter</taxon>
    </lineage>
</organism>
<dbReference type="OrthoDB" id="159246at2"/>
<keyword evidence="3" id="KW-1185">Reference proteome</keyword>
<dbReference type="GO" id="GO:0016779">
    <property type="term" value="F:nucleotidyltransferase activity"/>
    <property type="evidence" value="ECO:0007669"/>
    <property type="project" value="UniProtKB-ARBA"/>
</dbReference>
<sequence length="258" mass="28942">MKHNAVILAGARNTNLVTKESTINYEALVRVMQRPMILYVLQALNMAKKINKIVVIGPKEEEKLLLANGANLVIESKEDIVKNIKLGLQALTDEFSNNQHFLLVSSDIPLVTGEAIDDFIIKCKTSQVEADLYYPIISKERNLAMYPESKRTYVKLKEGTYTGGNLTLISPKIINESTAVINRMIANRKDPLKMTRILGLKFLFKLLCGQLSISEVEDRASELVNSCCKAIITDYPELGFDIDKPEDLELIQKIVINS</sequence>
<dbReference type="InterPro" id="IPR029044">
    <property type="entry name" value="Nucleotide-diphossugar_trans"/>
</dbReference>
<reference evidence="3" key="1">
    <citation type="submission" date="2017-02" db="EMBL/GenBank/DDBJ databases">
        <authorList>
            <person name="Varghese N."/>
            <person name="Submissions S."/>
        </authorList>
    </citation>
    <scope>NUCLEOTIDE SEQUENCE [LARGE SCALE GENOMIC DNA]</scope>
    <source>
        <strain evidence="3">ATCC BAA-73</strain>
    </source>
</reference>
<protein>
    <submittedName>
        <fullName evidence="2">MobA-like NTP transferase domain-containing protein</fullName>
    </submittedName>
</protein>